<accession>A0A2Z6S4M7</accession>
<dbReference type="Proteomes" id="UP000247702">
    <property type="component" value="Unassembled WGS sequence"/>
</dbReference>
<organism evidence="3 5">
    <name type="scientific">Rhizophagus clarus</name>
    <dbReference type="NCBI Taxonomy" id="94130"/>
    <lineage>
        <taxon>Eukaryota</taxon>
        <taxon>Fungi</taxon>
        <taxon>Fungi incertae sedis</taxon>
        <taxon>Mucoromycota</taxon>
        <taxon>Glomeromycotina</taxon>
        <taxon>Glomeromycetes</taxon>
        <taxon>Glomerales</taxon>
        <taxon>Glomeraceae</taxon>
        <taxon>Rhizophagus</taxon>
    </lineage>
</organism>
<dbReference type="Proteomes" id="UP000615446">
    <property type="component" value="Unassembled WGS sequence"/>
</dbReference>
<proteinExistence type="predicted"/>
<sequence length="364" mass="42539">MNYFPKYDGNIHPDEWINDIKKYYNMWEDNYGGFLSTAKSLINPTIKLPTEINDLEKLHDMLKKDVTFTVFKNSNKRKLQSLKYISERDGGDTLKFLSEFRNLCFNSEINYIKEQKKYFFKALSDKNFFLTEFCKIMNNVNSMNELIKEFEKIVMYESNIIRSNSTVALKHVATGKYLTSIEGYCYVTGSKEQLIFAGDSELNPNAVWYIDIANRSTSKGSTKGKYIFTKSNVTLRHKISGKSLGICYYDRDLYPRYPRYQYEYYKSPSNNHTEVSCGGNECNWSFKHSKLEIHEKYLKSNDIINLSIKRLYDINGSTQDGQVEFLRSHDIQFTIGNDTLQEVVCHNERLGGIDEWCIELIKQA</sequence>
<dbReference type="InterPro" id="IPR036300">
    <property type="entry name" value="MIR_dom_sf"/>
</dbReference>
<dbReference type="Gene3D" id="2.80.10.50">
    <property type="match status" value="1"/>
</dbReference>
<dbReference type="AlphaFoldDB" id="A0A2Z6S4M7"/>
<keyword evidence="5" id="KW-1185">Reference proteome</keyword>
<dbReference type="EMBL" id="BEXD01003928">
    <property type="protein sequence ID" value="GBC04100.1"/>
    <property type="molecule type" value="Genomic_DNA"/>
</dbReference>
<reference evidence="4" key="2">
    <citation type="submission" date="2019-10" db="EMBL/GenBank/DDBJ databases">
        <title>Conservation and host-specific expression of non-tandemly repeated heterogenous ribosome RNA gene in arbuscular mycorrhizal fungi.</title>
        <authorList>
            <person name="Maeda T."/>
            <person name="Kobayashi Y."/>
            <person name="Nakagawa T."/>
            <person name="Ezawa T."/>
            <person name="Yamaguchi K."/>
            <person name="Bino T."/>
            <person name="Nishimoto Y."/>
            <person name="Shigenobu S."/>
            <person name="Kawaguchi M."/>
        </authorList>
    </citation>
    <scope>NUCLEOTIDE SEQUENCE</scope>
    <source>
        <strain evidence="4">HR1</strain>
    </source>
</reference>
<evidence type="ECO:0000313" key="4">
    <source>
        <dbReference type="EMBL" id="GES94986.1"/>
    </source>
</evidence>
<dbReference type="EMBL" id="BLAL01000239">
    <property type="protein sequence ID" value="GES94986.1"/>
    <property type="molecule type" value="Genomic_DNA"/>
</dbReference>
<dbReference type="SUPFAM" id="SSF82109">
    <property type="entry name" value="MIR domain"/>
    <property type="match status" value="1"/>
</dbReference>
<feature type="domain" description="MIR" evidence="2">
    <location>
        <begin position="158"/>
        <end position="213"/>
    </location>
</feature>
<evidence type="ECO:0000313" key="5">
    <source>
        <dbReference type="Proteomes" id="UP000247702"/>
    </source>
</evidence>
<keyword evidence="1" id="KW-0677">Repeat</keyword>
<dbReference type="InterPro" id="IPR016093">
    <property type="entry name" value="MIR_motif"/>
</dbReference>
<dbReference type="CDD" id="cd23263">
    <property type="entry name" value="beta-trefoil_MIR"/>
    <property type="match status" value="1"/>
</dbReference>
<name>A0A2Z6S4M7_9GLOM</name>
<evidence type="ECO:0000313" key="3">
    <source>
        <dbReference type="EMBL" id="GBC04100.1"/>
    </source>
</evidence>
<comment type="caution">
    <text evidence="3">The sequence shown here is derived from an EMBL/GenBank/DDBJ whole genome shotgun (WGS) entry which is preliminary data.</text>
</comment>
<protein>
    <recommendedName>
        <fullName evidence="2">MIR domain-containing protein</fullName>
    </recommendedName>
</protein>
<dbReference type="OrthoDB" id="2310121at2759"/>
<evidence type="ECO:0000256" key="1">
    <source>
        <dbReference type="ARBA" id="ARBA00022737"/>
    </source>
</evidence>
<dbReference type="PROSITE" id="PS50919">
    <property type="entry name" value="MIR"/>
    <property type="match status" value="1"/>
</dbReference>
<evidence type="ECO:0000259" key="2">
    <source>
        <dbReference type="PROSITE" id="PS50919"/>
    </source>
</evidence>
<reference evidence="3 5" key="1">
    <citation type="submission" date="2017-11" db="EMBL/GenBank/DDBJ databases">
        <title>The genome of Rhizophagus clarus HR1 reveals common genetic basis of auxotrophy among arbuscular mycorrhizal fungi.</title>
        <authorList>
            <person name="Kobayashi Y."/>
        </authorList>
    </citation>
    <scope>NUCLEOTIDE SEQUENCE [LARGE SCALE GENOMIC DNA]</scope>
    <source>
        <strain evidence="3 5">HR1</strain>
    </source>
</reference>
<gene>
    <name evidence="4" type="ORF">RCL2_002167800</name>
    <name evidence="3" type="ORF">RclHR1_05510001</name>
</gene>